<dbReference type="EMBL" id="JAVREO010000004">
    <property type="protein sequence ID" value="MDT0266503.1"/>
    <property type="molecule type" value="Genomic_DNA"/>
</dbReference>
<evidence type="ECO:0000313" key="4">
    <source>
        <dbReference type="Proteomes" id="UP001183410"/>
    </source>
</evidence>
<dbReference type="Gene3D" id="1.10.630.10">
    <property type="entry name" value="Cytochrome P450"/>
    <property type="match status" value="1"/>
</dbReference>
<dbReference type="InterPro" id="IPR036396">
    <property type="entry name" value="Cyt_P450_sf"/>
</dbReference>
<evidence type="ECO:0000313" key="3">
    <source>
        <dbReference type="EMBL" id="MDT0266503.1"/>
    </source>
</evidence>
<dbReference type="Pfam" id="PF00067">
    <property type="entry name" value="p450"/>
    <property type="match status" value="1"/>
</dbReference>
<gene>
    <name evidence="3" type="ORF">RM844_09355</name>
</gene>
<dbReference type="PANTHER" id="PTHR46696:SF1">
    <property type="entry name" value="CYTOCHROME P450 YJIB-RELATED"/>
    <property type="match status" value="1"/>
</dbReference>
<dbReference type="RefSeq" id="WP_311666518.1">
    <property type="nucleotide sequence ID" value="NZ_JAVREO010000004.1"/>
</dbReference>
<dbReference type="PRINTS" id="PR00385">
    <property type="entry name" value="P450"/>
</dbReference>
<accession>A0ABU2JP42</accession>
<feature type="compositionally biased region" description="Low complexity" evidence="2">
    <location>
        <begin position="44"/>
        <end position="53"/>
    </location>
</feature>
<keyword evidence="4" id="KW-1185">Reference proteome</keyword>
<comment type="similarity">
    <text evidence="1">Belongs to the cytochrome P450 family.</text>
</comment>
<evidence type="ECO:0000256" key="2">
    <source>
        <dbReference type="SAM" id="MobiDB-lite"/>
    </source>
</evidence>
<proteinExistence type="inferred from homology"/>
<dbReference type="InterPro" id="IPR001128">
    <property type="entry name" value="Cyt_P450"/>
</dbReference>
<dbReference type="Proteomes" id="UP001183410">
    <property type="component" value="Unassembled WGS sequence"/>
</dbReference>
<dbReference type="PRINTS" id="PR00359">
    <property type="entry name" value="BP450"/>
</dbReference>
<feature type="region of interest" description="Disordered" evidence="2">
    <location>
        <begin position="33"/>
        <end position="68"/>
    </location>
</feature>
<protein>
    <submittedName>
        <fullName evidence="3">Cytochrome P450</fullName>
    </submittedName>
</protein>
<reference evidence="4" key="1">
    <citation type="submission" date="2023-07" db="EMBL/GenBank/DDBJ databases">
        <title>30 novel species of actinomycetes from the DSMZ collection.</title>
        <authorList>
            <person name="Nouioui I."/>
        </authorList>
    </citation>
    <scope>NUCLEOTIDE SEQUENCE [LARGE SCALE GENOMIC DNA]</scope>
    <source>
        <strain evidence="4">DSM 44915</strain>
    </source>
</reference>
<name>A0ABU2JP42_9ACTN</name>
<dbReference type="InterPro" id="IPR002397">
    <property type="entry name" value="Cyt_P450_B"/>
</dbReference>
<evidence type="ECO:0000256" key="1">
    <source>
        <dbReference type="ARBA" id="ARBA00010617"/>
    </source>
</evidence>
<dbReference type="SUPFAM" id="SSF48264">
    <property type="entry name" value="Cytochrome P450"/>
    <property type="match status" value="1"/>
</dbReference>
<feature type="compositionally biased region" description="Basic and acidic residues" evidence="2">
    <location>
        <begin position="33"/>
        <end position="43"/>
    </location>
</feature>
<sequence length="368" mass="40006">MADAIQRVTTGTGDPAWLVTGYRTVRSLLTDDRLGRTHPRPESASRFSRSAAFDQPRAASDTERADHRRLRRTFTRSLSASRMRALQPRVTQLVEDRLAALERAERPADFHGVVSQPLPAMVICELLGVPDRHREQLVAWSGQAASRDGGERAREAYVRLCRYMAVLAARRGGPDDAADLLSALVREHTERAAGLAAELFLAGHLTTSTAIDKALVLLLSRPDRLAGLPPEEHLGTLVEELMRLPFPGGGRDTARLLPRYANTGLTIAGQPVDGGELVLLAVDEANLDPREFSCPADLDPARSPNPHLGFGHGPFSCVGAPLARLELRVLLGLLATRFPGLALAVPVGRLRPRTDLISGGLWELPVTW</sequence>
<dbReference type="PANTHER" id="PTHR46696">
    <property type="entry name" value="P450, PUTATIVE (EUROFUNG)-RELATED"/>
    <property type="match status" value="1"/>
</dbReference>
<comment type="caution">
    <text evidence="3">The sequence shown here is derived from an EMBL/GenBank/DDBJ whole genome shotgun (WGS) entry which is preliminary data.</text>
</comment>
<organism evidence="3 4">
    <name type="scientific">Streptomyces chisholmiae</name>
    <dbReference type="NCBI Taxonomy" id="3075540"/>
    <lineage>
        <taxon>Bacteria</taxon>
        <taxon>Bacillati</taxon>
        <taxon>Actinomycetota</taxon>
        <taxon>Actinomycetes</taxon>
        <taxon>Kitasatosporales</taxon>
        <taxon>Streptomycetaceae</taxon>
        <taxon>Streptomyces</taxon>
    </lineage>
</organism>